<feature type="compositionally biased region" description="Basic and acidic residues" evidence="1">
    <location>
        <begin position="1"/>
        <end position="15"/>
    </location>
</feature>
<dbReference type="EMBL" id="VSSQ01069526">
    <property type="protein sequence ID" value="MPN21523.1"/>
    <property type="molecule type" value="Genomic_DNA"/>
</dbReference>
<feature type="region of interest" description="Disordered" evidence="1">
    <location>
        <begin position="37"/>
        <end position="57"/>
    </location>
</feature>
<accession>A0A645GCC6</accession>
<dbReference type="AlphaFoldDB" id="A0A645GCC6"/>
<feature type="region of interest" description="Disordered" evidence="1">
    <location>
        <begin position="1"/>
        <end position="25"/>
    </location>
</feature>
<evidence type="ECO:0000256" key="1">
    <source>
        <dbReference type="SAM" id="MobiDB-lite"/>
    </source>
</evidence>
<protein>
    <submittedName>
        <fullName evidence="2">Uncharacterized protein</fullName>
    </submittedName>
</protein>
<gene>
    <name evidence="2" type="ORF">SDC9_168903</name>
</gene>
<name>A0A645GCC6_9ZZZZ</name>
<organism evidence="2">
    <name type="scientific">bioreactor metagenome</name>
    <dbReference type="NCBI Taxonomy" id="1076179"/>
    <lineage>
        <taxon>unclassified sequences</taxon>
        <taxon>metagenomes</taxon>
        <taxon>ecological metagenomes</taxon>
    </lineage>
</organism>
<proteinExistence type="predicted"/>
<reference evidence="2" key="1">
    <citation type="submission" date="2019-08" db="EMBL/GenBank/DDBJ databases">
        <authorList>
            <person name="Kucharzyk K."/>
            <person name="Murdoch R.W."/>
            <person name="Higgins S."/>
            <person name="Loffler F."/>
        </authorList>
    </citation>
    <scope>NUCLEOTIDE SEQUENCE</scope>
</reference>
<evidence type="ECO:0000313" key="2">
    <source>
        <dbReference type="EMBL" id="MPN21523.1"/>
    </source>
</evidence>
<sequence>MGNRIKEAIHGDQPDHGTPAMHPDFFGFKKSNSLTVNKRQKNKQADKVAKKYNSGII</sequence>
<comment type="caution">
    <text evidence="2">The sequence shown here is derived from an EMBL/GenBank/DDBJ whole genome shotgun (WGS) entry which is preliminary data.</text>
</comment>